<protein>
    <submittedName>
        <fullName evidence="2">Uncharacterized protein</fullName>
    </submittedName>
</protein>
<evidence type="ECO:0000313" key="3">
    <source>
        <dbReference type="Proteomes" id="UP001501072"/>
    </source>
</evidence>
<reference evidence="3" key="1">
    <citation type="journal article" date="2019" name="Int. J. Syst. Evol. Microbiol.">
        <title>The Global Catalogue of Microorganisms (GCM) 10K type strain sequencing project: providing services to taxonomists for standard genome sequencing and annotation.</title>
        <authorList>
            <consortium name="The Broad Institute Genomics Platform"/>
            <consortium name="The Broad Institute Genome Sequencing Center for Infectious Disease"/>
            <person name="Wu L."/>
            <person name="Ma J."/>
        </authorList>
    </citation>
    <scope>NUCLEOTIDE SEQUENCE [LARGE SCALE GENOMIC DNA]</scope>
    <source>
        <strain evidence="3">JCM 11269</strain>
    </source>
</reference>
<gene>
    <name evidence="2" type="ORF">GCM10009564_44470</name>
</gene>
<dbReference type="Proteomes" id="UP001501072">
    <property type="component" value="Unassembled WGS sequence"/>
</dbReference>
<comment type="caution">
    <text evidence="2">The sequence shown here is derived from an EMBL/GenBank/DDBJ whole genome shotgun (WGS) entry which is preliminary data.</text>
</comment>
<name>A0ABP4DPT6_9ACTN</name>
<proteinExistence type="predicted"/>
<evidence type="ECO:0000313" key="2">
    <source>
        <dbReference type="EMBL" id="GAA1014541.1"/>
    </source>
</evidence>
<feature type="compositionally biased region" description="Basic and acidic residues" evidence="1">
    <location>
        <begin position="13"/>
        <end position="24"/>
    </location>
</feature>
<feature type="region of interest" description="Disordered" evidence="1">
    <location>
        <begin position="1"/>
        <end position="70"/>
    </location>
</feature>
<sequence>MPRETLFGAPQGTRHEALPGDRPDPFPAPVRKNGRGATVTDSRATDGLRIAGVLRAAPPPEVARSRPEAP</sequence>
<organism evidence="2 3">
    <name type="scientific">Streptomyces thermogriseus</name>
    <dbReference type="NCBI Taxonomy" id="75292"/>
    <lineage>
        <taxon>Bacteria</taxon>
        <taxon>Bacillati</taxon>
        <taxon>Actinomycetota</taxon>
        <taxon>Actinomycetes</taxon>
        <taxon>Kitasatosporales</taxon>
        <taxon>Streptomycetaceae</taxon>
        <taxon>Streptomyces</taxon>
    </lineage>
</organism>
<evidence type="ECO:0000256" key="1">
    <source>
        <dbReference type="SAM" id="MobiDB-lite"/>
    </source>
</evidence>
<keyword evidence="3" id="KW-1185">Reference proteome</keyword>
<dbReference type="EMBL" id="BAAAHU010000055">
    <property type="protein sequence ID" value="GAA1014541.1"/>
    <property type="molecule type" value="Genomic_DNA"/>
</dbReference>
<accession>A0ABP4DPT6</accession>